<comment type="cofactor">
    <cofactor evidence="1">
        <name>heme b</name>
        <dbReference type="ChEBI" id="CHEBI:60344"/>
    </cofactor>
</comment>
<keyword evidence="10" id="KW-1185">Reference proteome</keyword>
<reference evidence="9 10" key="1">
    <citation type="journal article" date="2015" name="Genome Announc.">
        <title>Expanding the biotechnology potential of lactobacilli through comparative genomics of 213 strains and associated genera.</title>
        <authorList>
            <person name="Sun Z."/>
            <person name="Harris H.M."/>
            <person name="McCann A."/>
            <person name="Guo C."/>
            <person name="Argimon S."/>
            <person name="Zhang W."/>
            <person name="Yang X."/>
            <person name="Jeffery I.B."/>
            <person name="Cooney J.C."/>
            <person name="Kagawa T.F."/>
            <person name="Liu W."/>
            <person name="Song Y."/>
            <person name="Salvetti E."/>
            <person name="Wrobel A."/>
            <person name="Rasinkangas P."/>
            <person name="Parkhill J."/>
            <person name="Rea M.C."/>
            <person name="O'Sullivan O."/>
            <person name="Ritari J."/>
            <person name="Douillard F.P."/>
            <person name="Paul Ross R."/>
            <person name="Yang R."/>
            <person name="Briner A.E."/>
            <person name="Felis G.E."/>
            <person name="de Vos W.M."/>
            <person name="Barrangou R."/>
            <person name="Klaenhammer T.R."/>
            <person name="Caufield P.W."/>
            <person name="Cui Y."/>
            <person name="Zhang H."/>
            <person name="O'Toole P.W."/>
        </authorList>
    </citation>
    <scope>NUCLEOTIDE SEQUENCE [LARGE SCALE GENOMIC DNA]</scope>
    <source>
        <strain evidence="9 10">DSM 20003</strain>
    </source>
</reference>
<dbReference type="PATRIC" id="fig|1423726.3.peg.364"/>
<evidence type="ECO:0000256" key="4">
    <source>
        <dbReference type="ARBA" id="ARBA00023002"/>
    </source>
</evidence>
<dbReference type="STRING" id="1423726.FC07_GL000348"/>
<evidence type="ECO:0000313" key="10">
    <source>
        <dbReference type="Proteomes" id="UP000051461"/>
    </source>
</evidence>
<keyword evidence="3" id="KW-0479">Metal-binding</keyword>
<keyword evidence="2 9" id="KW-0575">Peroxidase</keyword>
<gene>
    <name evidence="9" type="ORF">FC07_GL000348</name>
</gene>
<dbReference type="SUPFAM" id="SSF54909">
    <property type="entry name" value="Dimeric alpha+beta barrel"/>
    <property type="match status" value="1"/>
</dbReference>
<accession>A0A0R1GV45</accession>
<dbReference type="PANTHER" id="PTHR30521">
    <property type="entry name" value="DEFERROCHELATASE/PEROXIDASE"/>
    <property type="match status" value="1"/>
</dbReference>
<protein>
    <submittedName>
        <fullName evidence="9">Iron dependent peroxidase</fullName>
    </submittedName>
</protein>
<dbReference type="InterPro" id="IPR011008">
    <property type="entry name" value="Dimeric_a/b-barrel"/>
</dbReference>
<dbReference type="OrthoDB" id="3251355at2"/>
<dbReference type="InterPro" id="IPR048327">
    <property type="entry name" value="Dyp_perox_N"/>
</dbReference>
<dbReference type="Proteomes" id="UP000051461">
    <property type="component" value="Unassembled WGS sequence"/>
</dbReference>
<sequence>MPIKPTDAQDVWKDVGQHVQFTVLKLKRDDQAKAQEAIQEFADRSQAIIRSLRIRDSHLQSDSELKVAIGFSSAAWDYLFPKAAKPKELETYTGLTGPEYKMPASEGDIFLHIRASNEAVVYEAQTQFRQFLQDVTEVVDETKGFRYFEGRAIIGFIDGTEAPAAEDAADYAIIGDEDPEFINGSYAFAQKWHHDMAFWENMKTEEQEKAIGRQKFNDLELEDDEKYANAHNVSAKFDENGVEQKIIRMNVAYSDPAAGDTGTYFMGYARHWTVTKNMLQQMLDKSDFLLTFSDILSGQLFFVPSRPMLAQIADGEL</sequence>
<comment type="similarity">
    <text evidence="6">Belongs to the DyP-type peroxidase family.</text>
</comment>
<evidence type="ECO:0000259" key="8">
    <source>
        <dbReference type="Pfam" id="PF20628"/>
    </source>
</evidence>
<dbReference type="PANTHER" id="PTHR30521:SF0">
    <property type="entry name" value="DYP-TYPE PEROXIDASE FAMILY PROTEIN"/>
    <property type="match status" value="1"/>
</dbReference>
<comment type="caution">
    <text evidence="9">The sequence shown here is derived from an EMBL/GenBank/DDBJ whole genome shotgun (WGS) entry which is preliminary data.</text>
</comment>
<keyword evidence="4" id="KW-0560">Oxidoreductase</keyword>
<feature type="domain" description="Dyp-type peroxidase C-terminal" evidence="8">
    <location>
        <begin position="151"/>
        <end position="305"/>
    </location>
</feature>
<name>A0A0R1GV45_9LACO</name>
<proteinExistence type="inferred from homology"/>
<dbReference type="Pfam" id="PF20628">
    <property type="entry name" value="Dyp_perox_C"/>
    <property type="match status" value="1"/>
</dbReference>
<evidence type="ECO:0000256" key="6">
    <source>
        <dbReference type="ARBA" id="ARBA00025737"/>
    </source>
</evidence>
<dbReference type="GO" id="GO:0004601">
    <property type="term" value="F:peroxidase activity"/>
    <property type="evidence" value="ECO:0007669"/>
    <property type="project" value="UniProtKB-KW"/>
</dbReference>
<dbReference type="GO" id="GO:0046872">
    <property type="term" value="F:metal ion binding"/>
    <property type="evidence" value="ECO:0007669"/>
    <property type="project" value="UniProtKB-KW"/>
</dbReference>
<dbReference type="GO" id="GO:0020037">
    <property type="term" value="F:heme binding"/>
    <property type="evidence" value="ECO:0007669"/>
    <property type="project" value="InterPro"/>
</dbReference>
<evidence type="ECO:0000259" key="7">
    <source>
        <dbReference type="Pfam" id="PF04261"/>
    </source>
</evidence>
<evidence type="ECO:0000256" key="2">
    <source>
        <dbReference type="ARBA" id="ARBA00022559"/>
    </source>
</evidence>
<evidence type="ECO:0000256" key="1">
    <source>
        <dbReference type="ARBA" id="ARBA00001970"/>
    </source>
</evidence>
<dbReference type="PROSITE" id="PS51404">
    <property type="entry name" value="DYP_PEROXIDASE"/>
    <property type="match status" value="1"/>
</dbReference>
<dbReference type="RefSeq" id="WP_057904860.1">
    <property type="nucleotide sequence ID" value="NZ_AZDA01000090.1"/>
</dbReference>
<dbReference type="InterPro" id="IPR006314">
    <property type="entry name" value="Dyp_peroxidase"/>
</dbReference>
<feature type="domain" description="Dyp-type peroxidase N-terminal" evidence="7">
    <location>
        <begin position="13"/>
        <end position="146"/>
    </location>
</feature>
<dbReference type="NCBIfam" id="TIGR01413">
    <property type="entry name" value="Dyp_perox_fam"/>
    <property type="match status" value="1"/>
</dbReference>
<dbReference type="Pfam" id="PF04261">
    <property type="entry name" value="Dyp_perox_N"/>
    <property type="match status" value="1"/>
</dbReference>
<evidence type="ECO:0000256" key="5">
    <source>
        <dbReference type="ARBA" id="ARBA00023004"/>
    </source>
</evidence>
<dbReference type="GO" id="GO:0005829">
    <property type="term" value="C:cytosol"/>
    <property type="evidence" value="ECO:0007669"/>
    <property type="project" value="TreeGrafter"/>
</dbReference>
<dbReference type="AlphaFoldDB" id="A0A0R1GV45"/>
<organism evidence="9 10">
    <name type="scientific">Loigolactobacillus bifermentans DSM 20003</name>
    <dbReference type="NCBI Taxonomy" id="1423726"/>
    <lineage>
        <taxon>Bacteria</taxon>
        <taxon>Bacillati</taxon>
        <taxon>Bacillota</taxon>
        <taxon>Bacilli</taxon>
        <taxon>Lactobacillales</taxon>
        <taxon>Lactobacillaceae</taxon>
        <taxon>Loigolactobacillus</taxon>
    </lineage>
</organism>
<evidence type="ECO:0000256" key="3">
    <source>
        <dbReference type="ARBA" id="ARBA00022723"/>
    </source>
</evidence>
<keyword evidence="5" id="KW-0408">Iron</keyword>
<evidence type="ECO:0000313" key="9">
    <source>
        <dbReference type="EMBL" id="KRK34599.1"/>
    </source>
</evidence>
<dbReference type="EMBL" id="AZDA01000090">
    <property type="protein sequence ID" value="KRK34599.1"/>
    <property type="molecule type" value="Genomic_DNA"/>
</dbReference>
<dbReference type="InterPro" id="IPR048328">
    <property type="entry name" value="Dyp_perox_C"/>
</dbReference>